<gene>
    <name evidence="2" type="ORF">HNR30_003030</name>
</gene>
<dbReference type="Proteomes" id="UP000530928">
    <property type="component" value="Unassembled WGS sequence"/>
</dbReference>
<keyword evidence="1" id="KW-0812">Transmembrane</keyword>
<feature type="transmembrane region" description="Helical" evidence="1">
    <location>
        <begin position="61"/>
        <end position="82"/>
    </location>
</feature>
<dbReference type="AlphaFoldDB" id="A0A7W0CII7"/>
<dbReference type="EMBL" id="JACDUR010000003">
    <property type="protein sequence ID" value="MBA2891689.1"/>
    <property type="molecule type" value="Genomic_DNA"/>
</dbReference>
<organism evidence="2 3">
    <name type="scientific">Nonomuraea soli</name>
    <dbReference type="NCBI Taxonomy" id="1032476"/>
    <lineage>
        <taxon>Bacteria</taxon>
        <taxon>Bacillati</taxon>
        <taxon>Actinomycetota</taxon>
        <taxon>Actinomycetes</taxon>
        <taxon>Streptosporangiales</taxon>
        <taxon>Streptosporangiaceae</taxon>
        <taxon>Nonomuraea</taxon>
    </lineage>
</organism>
<name>A0A7W0CII7_9ACTN</name>
<protein>
    <recommendedName>
        <fullName evidence="4">Tetratricopeptide repeat protein</fullName>
    </recommendedName>
</protein>
<evidence type="ECO:0000313" key="2">
    <source>
        <dbReference type="EMBL" id="MBA2891689.1"/>
    </source>
</evidence>
<keyword evidence="3" id="KW-1185">Reference proteome</keyword>
<evidence type="ECO:0000313" key="3">
    <source>
        <dbReference type="Proteomes" id="UP000530928"/>
    </source>
</evidence>
<accession>A0A7W0CII7</accession>
<keyword evidence="1" id="KW-0472">Membrane</keyword>
<sequence length="496" mass="53140">MEQPTEGLRTLRAATVALLNLSGLGLGYLLIGRWLALAGSLTATGLLIVVAVPADPDGVPGALVAAWVVVAVAAAVHGAWRAMGASPSTASERLVPFALPMALALLAVPVSAVVVHNAMRRSAQEEAYQLAQLSRLAQAGRLAGESRFDDALEIYVDLSENHARSRAAAGVRAGIEKLYEQVAAPYRRGDYCRAPQALGYLRGLPEKVGPALLGDLAGWPDEPLAHALYECGATKLGEELGRQGTPGKDFTIGSAREFATLVSVAPASPYVEKARELLQGTFDELKQASSGDPCEALGRLTGAREIFKEMAALRGDLVGETGTLIRKGSFDCGVRQFKNKRFASAAETLAKYAKDYRSSPEAARARQIVIAARIADESNKKAGARLPREKPPGGALMPLTITNDGKGEVEILHTGPVTARWTLKSCGGCKQYISEKTGDARACKGSRKYPKRTLWLPKGTYYFMFKRGAGMTGTTWKIRPGYTHSTCLYVHRFSWL</sequence>
<keyword evidence="1" id="KW-1133">Transmembrane helix</keyword>
<comment type="caution">
    <text evidence="2">The sequence shown here is derived from an EMBL/GenBank/DDBJ whole genome shotgun (WGS) entry which is preliminary data.</text>
</comment>
<evidence type="ECO:0008006" key="4">
    <source>
        <dbReference type="Google" id="ProtNLM"/>
    </source>
</evidence>
<feature type="transmembrane region" description="Helical" evidence="1">
    <location>
        <begin position="12"/>
        <end position="31"/>
    </location>
</feature>
<proteinExistence type="predicted"/>
<dbReference type="RefSeq" id="WP_181610458.1">
    <property type="nucleotide sequence ID" value="NZ_BAABAM010000002.1"/>
</dbReference>
<evidence type="ECO:0000256" key="1">
    <source>
        <dbReference type="SAM" id="Phobius"/>
    </source>
</evidence>
<reference evidence="2 3" key="1">
    <citation type="submission" date="2020-07" db="EMBL/GenBank/DDBJ databases">
        <title>Genomic Encyclopedia of Type Strains, Phase IV (KMG-IV): sequencing the most valuable type-strain genomes for metagenomic binning, comparative biology and taxonomic classification.</title>
        <authorList>
            <person name="Goeker M."/>
        </authorList>
    </citation>
    <scope>NUCLEOTIDE SEQUENCE [LARGE SCALE GENOMIC DNA]</scope>
    <source>
        <strain evidence="2 3">DSM 45533</strain>
    </source>
</reference>
<feature type="transmembrane region" description="Helical" evidence="1">
    <location>
        <begin position="94"/>
        <end position="115"/>
    </location>
</feature>
<feature type="transmembrane region" description="Helical" evidence="1">
    <location>
        <begin position="37"/>
        <end position="54"/>
    </location>
</feature>